<keyword evidence="4" id="KW-1185">Reference proteome</keyword>
<name>A0ABW4PS27_9ACTN</name>
<proteinExistence type="predicted"/>
<evidence type="ECO:0000256" key="1">
    <source>
        <dbReference type="SAM" id="MobiDB-lite"/>
    </source>
</evidence>
<keyword evidence="2" id="KW-1133">Transmembrane helix</keyword>
<dbReference type="RefSeq" id="WP_380904304.1">
    <property type="nucleotide sequence ID" value="NZ_JBHUFU010000022.1"/>
</dbReference>
<protein>
    <submittedName>
        <fullName evidence="3">Uncharacterized protein</fullName>
    </submittedName>
</protein>
<evidence type="ECO:0000256" key="2">
    <source>
        <dbReference type="SAM" id="Phobius"/>
    </source>
</evidence>
<dbReference type="Proteomes" id="UP001597365">
    <property type="component" value="Unassembled WGS sequence"/>
</dbReference>
<organism evidence="3 4">
    <name type="scientific">Streptomyces desertarenae</name>
    <dbReference type="NCBI Taxonomy" id="2666184"/>
    <lineage>
        <taxon>Bacteria</taxon>
        <taxon>Bacillati</taxon>
        <taxon>Actinomycetota</taxon>
        <taxon>Actinomycetes</taxon>
        <taxon>Kitasatosporales</taxon>
        <taxon>Streptomycetaceae</taxon>
        <taxon>Streptomyces</taxon>
    </lineage>
</organism>
<evidence type="ECO:0000313" key="3">
    <source>
        <dbReference type="EMBL" id="MFD1832925.1"/>
    </source>
</evidence>
<comment type="caution">
    <text evidence="3">The sequence shown here is derived from an EMBL/GenBank/DDBJ whole genome shotgun (WGS) entry which is preliminary data.</text>
</comment>
<keyword evidence="2" id="KW-0472">Membrane</keyword>
<reference evidence="4" key="1">
    <citation type="journal article" date="2019" name="Int. J. Syst. Evol. Microbiol.">
        <title>The Global Catalogue of Microorganisms (GCM) 10K type strain sequencing project: providing services to taxonomists for standard genome sequencing and annotation.</title>
        <authorList>
            <consortium name="The Broad Institute Genomics Platform"/>
            <consortium name="The Broad Institute Genome Sequencing Center for Infectious Disease"/>
            <person name="Wu L."/>
            <person name="Ma J."/>
        </authorList>
    </citation>
    <scope>NUCLEOTIDE SEQUENCE [LARGE SCALE GENOMIC DNA]</scope>
    <source>
        <strain evidence="4">CGMCC 4.7455</strain>
    </source>
</reference>
<sequence>MDRREESVPFAFTAESERFRSNVTPPRVRPTGSQIAGRVLLGLVVVAGLIGSLLLGIPALETPDAPGGRPDGPTAAEGR</sequence>
<dbReference type="EMBL" id="JBHUFU010000022">
    <property type="protein sequence ID" value="MFD1832925.1"/>
    <property type="molecule type" value="Genomic_DNA"/>
</dbReference>
<keyword evidence="2" id="KW-0812">Transmembrane</keyword>
<evidence type="ECO:0000313" key="4">
    <source>
        <dbReference type="Proteomes" id="UP001597365"/>
    </source>
</evidence>
<accession>A0ABW4PS27</accession>
<feature type="transmembrane region" description="Helical" evidence="2">
    <location>
        <begin position="39"/>
        <end position="60"/>
    </location>
</feature>
<feature type="region of interest" description="Disordered" evidence="1">
    <location>
        <begin position="59"/>
        <end position="79"/>
    </location>
</feature>
<gene>
    <name evidence="3" type="ORF">ACFSJS_25250</name>
</gene>